<evidence type="ECO:0000256" key="1">
    <source>
        <dbReference type="SAM" id="SignalP"/>
    </source>
</evidence>
<gene>
    <name evidence="2" type="ORF">FC695_42250</name>
</gene>
<feature type="signal peptide" evidence="1">
    <location>
        <begin position="1"/>
        <end position="24"/>
    </location>
</feature>
<dbReference type="EMBL" id="SZOH01004903">
    <property type="protein sequence ID" value="TKI82146.1"/>
    <property type="molecule type" value="Genomic_DNA"/>
</dbReference>
<dbReference type="AlphaFoldDB" id="A0A9X8ZZ29"/>
<keyword evidence="1" id="KW-0732">Signal</keyword>
<proteinExistence type="predicted"/>
<dbReference type="Proteomes" id="UP000308444">
    <property type="component" value="Unassembled WGS sequence"/>
</dbReference>
<feature type="non-terminal residue" evidence="2">
    <location>
        <position position="219"/>
    </location>
</feature>
<evidence type="ECO:0000313" key="3">
    <source>
        <dbReference type="Proteomes" id="UP000308444"/>
    </source>
</evidence>
<protein>
    <submittedName>
        <fullName evidence="2">ATP synthase F0F1 subunit alpha</fullName>
    </submittedName>
</protein>
<accession>A0A9X8ZZ29</accession>
<evidence type="ECO:0000313" key="2">
    <source>
        <dbReference type="EMBL" id="TKI82146.1"/>
    </source>
</evidence>
<sequence>MKKVILAGALGFAALAGTSLPGLEATKASAAVENVLDNQMLHQGKYLVENNAFEYEVGKVVKVYELKDSNEVLKYVDFEYTGKDGRKKPVSVLLTKGQKFNKGDKVKVDMRNISVSDHVEARDGIEKINDSKTTVSKEDSWVWGYTPTNNKELKPGFYEKTDGSPDYAIGKITKVVKGLYGSEDQTDYVIVKAPNKSGKEEFIKVQLTEGQKFGVGDKV</sequence>
<name>A0A9X8ZZ29_BACCE</name>
<feature type="chain" id="PRO_5040880902" evidence="1">
    <location>
        <begin position="25"/>
        <end position="219"/>
    </location>
</feature>
<organism evidence="2 3">
    <name type="scientific">Bacillus cereus</name>
    <dbReference type="NCBI Taxonomy" id="1396"/>
    <lineage>
        <taxon>Bacteria</taxon>
        <taxon>Bacillati</taxon>
        <taxon>Bacillota</taxon>
        <taxon>Bacilli</taxon>
        <taxon>Bacillales</taxon>
        <taxon>Bacillaceae</taxon>
        <taxon>Bacillus</taxon>
        <taxon>Bacillus cereus group</taxon>
    </lineage>
</organism>
<comment type="caution">
    <text evidence="2">The sequence shown here is derived from an EMBL/GenBank/DDBJ whole genome shotgun (WGS) entry which is preliminary data.</text>
</comment>
<reference evidence="2 3" key="1">
    <citation type="journal article" date="2019" name="Environ. Microbiol.">
        <title>An active ?-lactamase is a part of an orchestrated cell wall stress resistance network of Bacillus subtilis and related rhizosphere species.</title>
        <authorList>
            <person name="Bucher T."/>
            <person name="Keren-Paz A."/>
            <person name="Hausser J."/>
            <person name="Olender T."/>
            <person name="Cytryn E."/>
            <person name="Kolodkin-Gal I."/>
        </authorList>
    </citation>
    <scope>NUCLEOTIDE SEQUENCE [LARGE SCALE GENOMIC DNA]</scope>
    <source>
        <strain evidence="2 3">I32</strain>
    </source>
</reference>